<dbReference type="Proteomes" id="UP001141950">
    <property type="component" value="Unassembled WGS sequence"/>
</dbReference>
<comment type="caution">
    <text evidence="4">The sequence shown here is derived from an EMBL/GenBank/DDBJ whole genome shotgun (WGS) entry which is preliminary data.</text>
</comment>
<keyword evidence="2" id="KW-0732">Signal</keyword>
<dbReference type="EMBL" id="JANIPJ010000003">
    <property type="protein sequence ID" value="MCR2803481.1"/>
    <property type="molecule type" value="Genomic_DNA"/>
</dbReference>
<reference evidence="4" key="1">
    <citation type="submission" date="2022-08" db="EMBL/GenBank/DDBJ databases">
        <title>The genomic sequence of strain Paenibacillus sp. SCIV0701.</title>
        <authorList>
            <person name="Zhao H."/>
        </authorList>
    </citation>
    <scope>NUCLEOTIDE SEQUENCE</scope>
    <source>
        <strain evidence="4">SCIV0701</strain>
    </source>
</reference>
<accession>A0A9X2S7W7</accession>
<feature type="domain" description="Copper amine oxidase-like N-terminal" evidence="3">
    <location>
        <begin position="39"/>
        <end position="149"/>
    </location>
</feature>
<evidence type="ECO:0000256" key="2">
    <source>
        <dbReference type="SAM" id="SignalP"/>
    </source>
</evidence>
<gene>
    <name evidence="4" type="ORF">NQZ67_06235</name>
</gene>
<evidence type="ECO:0000313" key="4">
    <source>
        <dbReference type="EMBL" id="MCR2803481.1"/>
    </source>
</evidence>
<evidence type="ECO:0000256" key="1">
    <source>
        <dbReference type="SAM" id="MobiDB-lite"/>
    </source>
</evidence>
<dbReference type="AlphaFoldDB" id="A0A9X2S7W7"/>
<name>A0A9X2S7W7_9BACL</name>
<dbReference type="Pfam" id="PF07833">
    <property type="entry name" value="Cu_amine_oxidN1"/>
    <property type="match status" value="1"/>
</dbReference>
<sequence>MNKKSLLAACLTLTLCVTASLQWAKSSETAAAQEEIQIVIEGEPLALSTPAFIENGSTLVPVREIAEALGADVTYDEMQDGERTVRLKRGEREAVLTIGSSVMTVGSKKVTLAAEPRTVQSVTMVPLRAISESLGTVVTWDGIKRIVAIDEPLQLPAIGSEKKLAELLRELADRNSYSYLAREGGAVTETQASADKGAAAPEAATAADGSDYGGSADAGDDYSKTNVQVEGVDEADWVKTDGDYIYQISGSRVMIADISDPAKPRLAAELEYAKEEGFQPHQLYIDDARLIVIGTKQIYDAPAVPMEGEAADSGGAAERPAADGAAAASGASADIAVSGKMAILPYFHKSMVKTYVYDLGNEGKPALVRQLEQEGSYLSSRKIGEALYIVTNKYSYNYGIYDLPAGKSDLETARELASSFEPLYRDTAVSDEPQTVKLSDIRYFPEPADSSMMMVGAVDLGDSEGTLQVSAYFGAGGTIYASQKNLYAAQSVFTEDGSTYKQETKLHKFRLDNGSITYISEGSVPGALLNQFSMDEHEGYFRVALTNGNMWATGEAGSTNNVYVLNEKMETVGKLEGLAPGERIYSVRFMGDRAYMVTFRNVDPLFAIDLGNPAKPEVLGQLKIPGYSDYLHPYDENHLIGFGKETIELPSKGMGPDETMAFYQGMKIALFDVTDVTKPKELFKEIIGDRGTHSELLSDHKALLFSKEKGLLAFPVELHEIKNKEQLADGSFPAYGEFTYQGAYIYGIDLTKGFQLRGRISHLSDEDLRKSGQYGYDYAKTVRRILYAGDTLYTLSDAMLKANRMDSLEERGSLAYPADPESGNGYGYGQKPMPIDIMPSVTAE</sequence>
<evidence type="ECO:0000259" key="3">
    <source>
        <dbReference type="Pfam" id="PF07833"/>
    </source>
</evidence>
<organism evidence="4 5">
    <name type="scientific">Paenibacillus soyae</name>
    <dbReference type="NCBI Taxonomy" id="2969249"/>
    <lineage>
        <taxon>Bacteria</taxon>
        <taxon>Bacillati</taxon>
        <taxon>Bacillota</taxon>
        <taxon>Bacilli</taxon>
        <taxon>Bacillales</taxon>
        <taxon>Paenibacillaceae</taxon>
        <taxon>Paenibacillus</taxon>
    </lineage>
</organism>
<feature type="region of interest" description="Disordered" evidence="1">
    <location>
        <begin position="190"/>
        <end position="222"/>
    </location>
</feature>
<feature type="compositionally biased region" description="Low complexity" evidence="1">
    <location>
        <begin position="192"/>
        <end position="217"/>
    </location>
</feature>
<dbReference type="InterPro" id="IPR036582">
    <property type="entry name" value="Mao_N_sf"/>
</dbReference>
<dbReference type="InterPro" id="IPR012854">
    <property type="entry name" value="Cu_amine_oxidase-like_N"/>
</dbReference>
<proteinExistence type="predicted"/>
<dbReference type="RefSeq" id="WP_257443801.1">
    <property type="nucleotide sequence ID" value="NZ_JANIPJ010000003.1"/>
</dbReference>
<feature type="chain" id="PRO_5040862895" evidence="2">
    <location>
        <begin position="20"/>
        <end position="844"/>
    </location>
</feature>
<keyword evidence="5" id="KW-1185">Reference proteome</keyword>
<dbReference type="SUPFAM" id="SSF55383">
    <property type="entry name" value="Copper amine oxidase, domain N"/>
    <property type="match status" value="1"/>
</dbReference>
<evidence type="ECO:0000313" key="5">
    <source>
        <dbReference type="Proteomes" id="UP001141950"/>
    </source>
</evidence>
<feature type="signal peptide" evidence="2">
    <location>
        <begin position="1"/>
        <end position="19"/>
    </location>
</feature>
<dbReference type="Gene3D" id="3.30.457.10">
    <property type="entry name" value="Copper amine oxidase-like, N-terminal domain"/>
    <property type="match status" value="1"/>
</dbReference>
<protein>
    <submittedName>
        <fullName evidence="4">Beta-propeller domain-containing protein</fullName>
    </submittedName>
</protein>
<dbReference type="Pfam" id="PF09826">
    <property type="entry name" value="Beta_propel"/>
    <property type="match status" value="1"/>
</dbReference>
<dbReference type="InterPro" id="IPR019198">
    <property type="entry name" value="Beta_propeller_containing"/>
</dbReference>